<gene>
    <name evidence="1" type="ORF">EDS130_LOCUS35867</name>
    <name evidence="2" type="ORF">XAT740_LOCUS41029</name>
</gene>
<organism evidence="2 3">
    <name type="scientific">Adineta ricciae</name>
    <name type="common">Rotifer</name>
    <dbReference type="NCBI Taxonomy" id="249248"/>
    <lineage>
        <taxon>Eukaryota</taxon>
        <taxon>Metazoa</taxon>
        <taxon>Spiralia</taxon>
        <taxon>Gnathifera</taxon>
        <taxon>Rotifera</taxon>
        <taxon>Eurotatoria</taxon>
        <taxon>Bdelloidea</taxon>
        <taxon>Adinetida</taxon>
        <taxon>Adinetidae</taxon>
        <taxon>Adineta</taxon>
    </lineage>
</organism>
<dbReference type="EMBL" id="CAJNOJ010000322">
    <property type="protein sequence ID" value="CAF1398435.1"/>
    <property type="molecule type" value="Genomic_DNA"/>
</dbReference>
<name>A0A815V4X7_ADIRI</name>
<reference evidence="2" key="1">
    <citation type="submission" date="2021-02" db="EMBL/GenBank/DDBJ databases">
        <authorList>
            <person name="Nowell W R."/>
        </authorList>
    </citation>
    <scope>NUCLEOTIDE SEQUENCE</scope>
</reference>
<dbReference type="Proteomes" id="UP000663852">
    <property type="component" value="Unassembled WGS sequence"/>
</dbReference>
<evidence type="ECO:0000313" key="3">
    <source>
        <dbReference type="Proteomes" id="UP000663828"/>
    </source>
</evidence>
<accession>A0A815V4X7</accession>
<dbReference type="OrthoDB" id="10425136at2759"/>
<dbReference type="EMBL" id="CAJNOR010004745">
    <property type="protein sequence ID" value="CAF1524717.1"/>
    <property type="molecule type" value="Genomic_DNA"/>
</dbReference>
<dbReference type="Proteomes" id="UP000663828">
    <property type="component" value="Unassembled WGS sequence"/>
</dbReference>
<protein>
    <submittedName>
        <fullName evidence="2">Uncharacterized protein</fullName>
    </submittedName>
</protein>
<sequence length="79" mass="8700">MNEKALENDQFGVLQNCINDRLQDPPQLHGPTIEILRIGEEAGDIVLSSAGKYSLINVATRRSDTIQYLGRASVQCSRA</sequence>
<dbReference type="AlphaFoldDB" id="A0A815V4X7"/>
<evidence type="ECO:0000313" key="1">
    <source>
        <dbReference type="EMBL" id="CAF1398435.1"/>
    </source>
</evidence>
<keyword evidence="3" id="KW-1185">Reference proteome</keyword>
<comment type="caution">
    <text evidence="2">The sequence shown here is derived from an EMBL/GenBank/DDBJ whole genome shotgun (WGS) entry which is preliminary data.</text>
</comment>
<evidence type="ECO:0000313" key="2">
    <source>
        <dbReference type="EMBL" id="CAF1524717.1"/>
    </source>
</evidence>
<proteinExistence type="predicted"/>